<dbReference type="Pfam" id="PF19289">
    <property type="entry name" value="PmbA_TldD_3rd"/>
    <property type="match status" value="1"/>
</dbReference>
<name>A0A160VJQ8_9ZZZZ</name>
<dbReference type="AlphaFoldDB" id="A0A160VJQ8"/>
<dbReference type="InterPro" id="IPR045569">
    <property type="entry name" value="Metalloprtase-TldD/E_C"/>
</dbReference>
<gene>
    <name evidence="2" type="ORF">MGWOODY_Mmi2431</name>
</gene>
<dbReference type="EMBL" id="FAXC01000449">
    <property type="protein sequence ID" value="CUV10609.1"/>
    <property type="molecule type" value="Genomic_DNA"/>
</dbReference>
<evidence type="ECO:0000259" key="1">
    <source>
        <dbReference type="Pfam" id="PF19289"/>
    </source>
</evidence>
<dbReference type="GO" id="GO:0008237">
    <property type="term" value="F:metallopeptidase activity"/>
    <property type="evidence" value="ECO:0007669"/>
    <property type="project" value="InterPro"/>
</dbReference>
<dbReference type="PANTHER" id="PTHR43666">
    <property type="entry name" value="TLDD PROTEIN"/>
    <property type="match status" value="1"/>
</dbReference>
<dbReference type="SUPFAM" id="SSF111283">
    <property type="entry name" value="Putative modulator of DNA gyrase, PmbA/TldD"/>
    <property type="match status" value="1"/>
</dbReference>
<reference evidence="2" key="1">
    <citation type="submission" date="2015-10" db="EMBL/GenBank/DDBJ databases">
        <authorList>
            <person name="Gilbert D.G."/>
        </authorList>
    </citation>
    <scope>NUCLEOTIDE SEQUENCE</scope>
</reference>
<protein>
    <submittedName>
        <fullName evidence="2">TldE/PmbA family protein, Beta/Gamma-proteobacterial subgroup</fullName>
    </submittedName>
</protein>
<dbReference type="GO" id="GO:0006508">
    <property type="term" value="P:proteolysis"/>
    <property type="evidence" value="ECO:0007669"/>
    <property type="project" value="InterPro"/>
</dbReference>
<accession>A0A160VJQ8</accession>
<dbReference type="PANTHER" id="PTHR43666:SF1">
    <property type="entry name" value="CONSERVED PROTEIN"/>
    <property type="match status" value="1"/>
</dbReference>
<organism evidence="2">
    <name type="scientific">hydrothermal vent metagenome</name>
    <dbReference type="NCBI Taxonomy" id="652676"/>
    <lineage>
        <taxon>unclassified sequences</taxon>
        <taxon>metagenomes</taxon>
        <taxon>ecological metagenomes</taxon>
    </lineage>
</organism>
<evidence type="ECO:0000313" key="2">
    <source>
        <dbReference type="EMBL" id="CUV10609.1"/>
    </source>
</evidence>
<feature type="domain" description="Metalloprotease TldD/E C-terminal" evidence="1">
    <location>
        <begin position="216"/>
        <end position="438"/>
    </location>
</feature>
<dbReference type="InterPro" id="IPR036059">
    <property type="entry name" value="TldD/PmbA_sf"/>
</dbReference>
<proteinExistence type="predicted"/>
<sequence>MEKIFKELCTGLFKELKNDELLTLSFCGENSQFIRLNNASIRQTGLVDDATLGLKFIANKRTCEGSITVSGNHDLDMARGATEIQRMRSEAQEILEDPFLVMPTNAGSSREVKAAASLGFDDAVDALLPAMQGVDLVGIFANGRMYRGNANSRGQHHWFETESHCLDYSLVTSDHQMVKGTYAGTDWDQDAYENYVARSIKKLALLNRKPVRVDPGMYRTWFEAAAVADFLDMFSWNGISEASLQQGCSGFGKMRHNDQRLSPKFTISEDFSSGLVPKFNSNGEIAPESLPIISNGELTNTLVSSRTAAEYGAPTNYAEDGEEMRSPTMNPGDLAHDDILKELEAGLYLSNIHYLNWSDNPGGRITGLTRYACFLVEKGEIVAPIETMRFDDTFYRFFGTELESIGSTAEVIPDVLTYGQRSLGSITCPGILTSEFQLTL</sequence>